<dbReference type="PANTHER" id="PTHR12547">
    <property type="entry name" value="CCCH ZINC FINGER/TIS11-RELATED"/>
    <property type="match status" value="1"/>
</dbReference>
<feature type="zinc finger region" description="C3H1-type" evidence="5">
    <location>
        <begin position="144"/>
        <end position="172"/>
    </location>
</feature>
<keyword evidence="2" id="KW-0677">Repeat</keyword>
<dbReference type="GO" id="GO:0008270">
    <property type="term" value="F:zinc ion binding"/>
    <property type="evidence" value="ECO:0007669"/>
    <property type="project" value="UniProtKB-KW"/>
</dbReference>
<reference evidence="7" key="1">
    <citation type="submission" date="2022-03" db="EMBL/GenBank/DDBJ databases">
        <title>A functionally conserved STORR gene fusion in Papaver species that diverged 16.8 million years ago.</title>
        <authorList>
            <person name="Catania T."/>
        </authorList>
    </citation>
    <scope>NUCLEOTIDE SEQUENCE</scope>
    <source>
        <strain evidence="7">S-191538</strain>
    </source>
</reference>
<dbReference type="InterPro" id="IPR036855">
    <property type="entry name" value="Znf_CCCH_sf"/>
</dbReference>
<evidence type="ECO:0000256" key="3">
    <source>
        <dbReference type="ARBA" id="ARBA00022771"/>
    </source>
</evidence>
<feature type="domain" description="C3H1-type" evidence="6">
    <location>
        <begin position="107"/>
        <end position="135"/>
    </location>
</feature>
<organism evidence="7 8">
    <name type="scientific">Papaver nudicaule</name>
    <name type="common">Iceland poppy</name>
    <dbReference type="NCBI Taxonomy" id="74823"/>
    <lineage>
        <taxon>Eukaryota</taxon>
        <taxon>Viridiplantae</taxon>
        <taxon>Streptophyta</taxon>
        <taxon>Embryophyta</taxon>
        <taxon>Tracheophyta</taxon>
        <taxon>Spermatophyta</taxon>
        <taxon>Magnoliopsida</taxon>
        <taxon>Ranunculales</taxon>
        <taxon>Papaveraceae</taxon>
        <taxon>Papaveroideae</taxon>
        <taxon>Papaver</taxon>
    </lineage>
</organism>
<dbReference type="PROSITE" id="PS50103">
    <property type="entry name" value="ZF_C3H1"/>
    <property type="match status" value="2"/>
</dbReference>
<dbReference type="FunFam" id="4.10.1000.10:FF:000001">
    <property type="entry name" value="zinc finger CCCH domain-containing protein 15-like"/>
    <property type="match status" value="1"/>
</dbReference>
<sequence>MKERLRQLTEAGVSILKNPRTHSDFPSMVSSEFPSLIPSLSAVRNIKNNQVATNRKAPVTRPISRFDEMPESPQVQLPTVPGVDESIKGGKKKEMIPLEMDAYYQGMSKTKLCSEWLETGVCPYVNDCQWAHGTRELRPVRQPRYKTQVCRMVLHGGFCRYGHRCRFRHALTDQEKRIRTAHCSTYVQYVDSESNRKRRRNKWGKETTQKTQKHK</sequence>
<evidence type="ECO:0000313" key="7">
    <source>
        <dbReference type="EMBL" id="MCL7033657.1"/>
    </source>
</evidence>
<dbReference type="GO" id="GO:0003729">
    <property type="term" value="F:mRNA binding"/>
    <property type="evidence" value="ECO:0007669"/>
    <property type="project" value="InterPro"/>
</dbReference>
<feature type="zinc finger region" description="C3H1-type" evidence="5">
    <location>
        <begin position="107"/>
        <end position="135"/>
    </location>
</feature>
<dbReference type="InterPro" id="IPR000571">
    <property type="entry name" value="Znf_CCCH"/>
</dbReference>
<dbReference type="Pfam" id="PF00642">
    <property type="entry name" value="zf-CCCH"/>
    <property type="match status" value="1"/>
</dbReference>
<evidence type="ECO:0000256" key="5">
    <source>
        <dbReference type="PROSITE-ProRule" id="PRU00723"/>
    </source>
</evidence>
<dbReference type="Proteomes" id="UP001177140">
    <property type="component" value="Unassembled WGS sequence"/>
</dbReference>
<evidence type="ECO:0000256" key="2">
    <source>
        <dbReference type="ARBA" id="ARBA00022737"/>
    </source>
</evidence>
<evidence type="ECO:0000256" key="1">
    <source>
        <dbReference type="ARBA" id="ARBA00022723"/>
    </source>
</evidence>
<dbReference type="PANTHER" id="PTHR12547:SF175">
    <property type="entry name" value="ZINC FINGER CCCH DOMAIN-CONTAINING PROTEIN 15-LIKE"/>
    <property type="match status" value="1"/>
</dbReference>
<accession>A0AA41SBU0</accession>
<keyword evidence="1 5" id="KW-0479">Metal-binding</keyword>
<evidence type="ECO:0000313" key="8">
    <source>
        <dbReference type="Proteomes" id="UP001177140"/>
    </source>
</evidence>
<protein>
    <recommendedName>
        <fullName evidence="6">C3H1-type domain-containing protein</fullName>
    </recommendedName>
</protein>
<proteinExistence type="predicted"/>
<feature type="domain" description="C3H1-type" evidence="6">
    <location>
        <begin position="144"/>
        <end position="172"/>
    </location>
</feature>
<name>A0AA41SBU0_PAPNU</name>
<keyword evidence="8" id="KW-1185">Reference proteome</keyword>
<evidence type="ECO:0000259" key="6">
    <source>
        <dbReference type="PROSITE" id="PS50103"/>
    </source>
</evidence>
<dbReference type="InterPro" id="IPR045877">
    <property type="entry name" value="ZFP36-like"/>
</dbReference>
<dbReference type="SMART" id="SM00356">
    <property type="entry name" value="ZnF_C3H1"/>
    <property type="match status" value="2"/>
</dbReference>
<comment type="caution">
    <text evidence="7">The sequence shown here is derived from an EMBL/GenBank/DDBJ whole genome shotgun (WGS) entry which is preliminary data.</text>
</comment>
<dbReference type="SUPFAM" id="SSF90229">
    <property type="entry name" value="CCCH zinc finger"/>
    <property type="match status" value="2"/>
</dbReference>
<keyword evidence="3 5" id="KW-0863">Zinc-finger</keyword>
<dbReference type="EMBL" id="JAJJMA010137014">
    <property type="protein sequence ID" value="MCL7033657.1"/>
    <property type="molecule type" value="Genomic_DNA"/>
</dbReference>
<keyword evidence="4 5" id="KW-0862">Zinc</keyword>
<dbReference type="Gene3D" id="4.10.1000.10">
    <property type="entry name" value="Zinc finger, CCCH-type"/>
    <property type="match status" value="2"/>
</dbReference>
<dbReference type="AlphaFoldDB" id="A0AA41SBU0"/>
<evidence type="ECO:0000256" key="4">
    <source>
        <dbReference type="ARBA" id="ARBA00022833"/>
    </source>
</evidence>
<gene>
    <name evidence="7" type="ORF">MKW94_026818</name>
</gene>